<dbReference type="InterPro" id="IPR012337">
    <property type="entry name" value="RNaseH-like_sf"/>
</dbReference>
<evidence type="ECO:0000313" key="7">
    <source>
        <dbReference type="Proteomes" id="UP000663852"/>
    </source>
</evidence>
<dbReference type="InterPro" id="IPR013520">
    <property type="entry name" value="Ribonucl_H"/>
</dbReference>
<proteinExistence type="predicted"/>
<dbReference type="Gene3D" id="3.30.420.10">
    <property type="entry name" value="Ribonuclease H-like superfamily/Ribonuclease H"/>
    <property type="match status" value="1"/>
</dbReference>
<evidence type="ECO:0000256" key="3">
    <source>
        <dbReference type="ARBA" id="ARBA00022839"/>
    </source>
</evidence>
<gene>
    <name evidence="6" type="ORF">EDS130_LOCUS4678</name>
</gene>
<dbReference type="Pfam" id="PF00929">
    <property type="entry name" value="RNase_T"/>
    <property type="match status" value="1"/>
</dbReference>
<sequence length="321" mass="37334">MYEFSPTQTNRLQTDWVVLEGHYNLTSHSSNHPRALCNVRRGDTRILRRRLIHNWKPREKPLYQFLAVIDFEATCVARPLDPYIQEIKEFPIVLMGVNQQSVTDTFHSYCRPVLQPILSDYCKQLTGITQEQVNHAPTFTEVFANVEKWLNERNLILDSKEICLFITDGPADFNKYLRKQREISQIKYPNWVSQWLNAKKTFRNFYFVTPGRIKNMLDSLQLPFDGNLHSGLDDAKIVIQLIQDGCVLIPNEFYTSSVIPSGRFASIRNDPTSRRCLNCSRSHFTGGSCIKGTSKRRQRPKYHRSLSRETIPAASRRLTKH</sequence>
<accession>A0A813SKC9</accession>
<dbReference type="AlphaFoldDB" id="A0A813SKC9"/>
<dbReference type="PANTHER" id="PTHR23044:SF61">
    <property type="entry name" value="3'-5' EXORIBONUCLEASE 1-RELATED"/>
    <property type="match status" value="1"/>
</dbReference>
<evidence type="ECO:0000256" key="1">
    <source>
        <dbReference type="ARBA" id="ARBA00022722"/>
    </source>
</evidence>
<comment type="caution">
    <text evidence="6">The sequence shown here is derived from an EMBL/GenBank/DDBJ whole genome shotgun (WGS) entry which is preliminary data.</text>
</comment>
<evidence type="ECO:0000256" key="2">
    <source>
        <dbReference type="ARBA" id="ARBA00022801"/>
    </source>
</evidence>
<dbReference type="GO" id="GO:0005737">
    <property type="term" value="C:cytoplasm"/>
    <property type="evidence" value="ECO:0007669"/>
    <property type="project" value="TreeGrafter"/>
</dbReference>
<feature type="compositionally biased region" description="Basic residues" evidence="4">
    <location>
        <begin position="293"/>
        <end position="305"/>
    </location>
</feature>
<dbReference type="InterPro" id="IPR051274">
    <property type="entry name" value="3-5_Exoribonuclease"/>
</dbReference>
<evidence type="ECO:0000313" key="6">
    <source>
        <dbReference type="EMBL" id="CAF0797563.1"/>
    </source>
</evidence>
<dbReference type="CDD" id="cd06133">
    <property type="entry name" value="ERI-1_3'hExo_like"/>
    <property type="match status" value="1"/>
</dbReference>
<protein>
    <recommendedName>
        <fullName evidence="5">Exonuclease domain-containing protein</fullName>
    </recommendedName>
</protein>
<keyword evidence="2" id="KW-0378">Hydrolase</keyword>
<dbReference type="OrthoDB" id="448399at2759"/>
<keyword evidence="1" id="KW-0540">Nuclease</keyword>
<keyword evidence="3" id="KW-0269">Exonuclease</keyword>
<dbReference type="Proteomes" id="UP000663852">
    <property type="component" value="Unassembled WGS sequence"/>
</dbReference>
<dbReference type="InterPro" id="IPR047201">
    <property type="entry name" value="ERI-1_3'hExo-like"/>
</dbReference>
<name>A0A813SKC9_ADIRI</name>
<dbReference type="GO" id="GO:0003676">
    <property type="term" value="F:nucleic acid binding"/>
    <property type="evidence" value="ECO:0007669"/>
    <property type="project" value="InterPro"/>
</dbReference>
<dbReference type="EMBL" id="CAJNOJ010000012">
    <property type="protein sequence ID" value="CAF0797563.1"/>
    <property type="molecule type" value="Genomic_DNA"/>
</dbReference>
<dbReference type="SUPFAM" id="SSF53098">
    <property type="entry name" value="Ribonuclease H-like"/>
    <property type="match status" value="1"/>
</dbReference>
<reference evidence="6" key="1">
    <citation type="submission" date="2021-02" db="EMBL/GenBank/DDBJ databases">
        <authorList>
            <person name="Nowell W R."/>
        </authorList>
    </citation>
    <scope>NUCLEOTIDE SEQUENCE</scope>
</reference>
<evidence type="ECO:0000259" key="5">
    <source>
        <dbReference type="SMART" id="SM00479"/>
    </source>
</evidence>
<feature type="domain" description="Exonuclease" evidence="5">
    <location>
        <begin position="65"/>
        <end position="251"/>
    </location>
</feature>
<feature type="region of interest" description="Disordered" evidence="4">
    <location>
        <begin position="290"/>
        <end position="321"/>
    </location>
</feature>
<evidence type="ECO:0000256" key="4">
    <source>
        <dbReference type="SAM" id="MobiDB-lite"/>
    </source>
</evidence>
<dbReference type="SMART" id="SM00479">
    <property type="entry name" value="EXOIII"/>
    <property type="match status" value="1"/>
</dbReference>
<dbReference type="GO" id="GO:0000175">
    <property type="term" value="F:3'-5'-RNA exonuclease activity"/>
    <property type="evidence" value="ECO:0007669"/>
    <property type="project" value="InterPro"/>
</dbReference>
<organism evidence="6 7">
    <name type="scientific">Adineta ricciae</name>
    <name type="common">Rotifer</name>
    <dbReference type="NCBI Taxonomy" id="249248"/>
    <lineage>
        <taxon>Eukaryota</taxon>
        <taxon>Metazoa</taxon>
        <taxon>Spiralia</taxon>
        <taxon>Gnathifera</taxon>
        <taxon>Rotifera</taxon>
        <taxon>Eurotatoria</taxon>
        <taxon>Bdelloidea</taxon>
        <taxon>Adinetida</taxon>
        <taxon>Adinetidae</taxon>
        <taxon>Adineta</taxon>
    </lineage>
</organism>
<dbReference type="PANTHER" id="PTHR23044">
    <property type="entry name" value="3'-5' EXONUCLEASE ERI1-RELATED"/>
    <property type="match status" value="1"/>
</dbReference>
<dbReference type="InterPro" id="IPR036397">
    <property type="entry name" value="RNaseH_sf"/>
</dbReference>